<dbReference type="Gene3D" id="3.30.470.10">
    <property type="match status" value="1"/>
</dbReference>
<dbReference type="Pfam" id="PF01063">
    <property type="entry name" value="Aminotran_4"/>
    <property type="match status" value="1"/>
</dbReference>
<dbReference type="InterPro" id="IPR043132">
    <property type="entry name" value="BCAT-like_C"/>
</dbReference>
<dbReference type="Gene3D" id="3.20.10.10">
    <property type="entry name" value="D-amino Acid Aminotransferase, subunit A, domain 2"/>
    <property type="match status" value="1"/>
</dbReference>
<dbReference type="AlphaFoldDB" id="A0A1W1CSL3"/>
<dbReference type="InterPro" id="IPR036038">
    <property type="entry name" value="Aminotransferase-like"/>
</dbReference>
<dbReference type="InterPro" id="IPR001544">
    <property type="entry name" value="Aminotrans_IV"/>
</dbReference>
<keyword evidence="1" id="KW-0456">Lyase</keyword>
<dbReference type="EMBL" id="FPHM01000125">
    <property type="protein sequence ID" value="SFV68860.1"/>
    <property type="molecule type" value="Genomic_DNA"/>
</dbReference>
<evidence type="ECO:0000313" key="1">
    <source>
        <dbReference type="EMBL" id="SFV68860.1"/>
    </source>
</evidence>
<dbReference type="SUPFAM" id="SSF56752">
    <property type="entry name" value="D-aminoacid aminotransferase-like PLP-dependent enzymes"/>
    <property type="match status" value="1"/>
</dbReference>
<dbReference type="EC" id="4.1.3.38" evidence="1"/>
<sequence>MTKHRLLLETIKCEDGKIFNLSYHQRRCDTSRKLLFSCLKHLELSSFIHAPKKGLFRCRILYDKKIQSIEYIPYKSKKIASLKIISSNINYNLKYVNRDALTALKNLHHEVDDILIEENGYIKDTSIANIAFFTGKVWHTPKYPLLKGTMRQYYLDQGLLEEKEIQSTALNKYTQVALMNAMIGFKILNPIVIYKFKDNHAPYTFPNP</sequence>
<name>A0A1W1CSL3_9ZZZZ</name>
<dbReference type="InterPro" id="IPR043131">
    <property type="entry name" value="BCAT-like_N"/>
</dbReference>
<gene>
    <name evidence="1" type="ORF">MNB_SV-13-703</name>
</gene>
<organism evidence="1">
    <name type="scientific">hydrothermal vent metagenome</name>
    <dbReference type="NCBI Taxonomy" id="652676"/>
    <lineage>
        <taxon>unclassified sequences</taxon>
        <taxon>metagenomes</taxon>
        <taxon>ecological metagenomes</taxon>
    </lineage>
</organism>
<dbReference type="GO" id="GO:0008696">
    <property type="term" value="F:4-amino-4-deoxychorismate lyase activity"/>
    <property type="evidence" value="ECO:0007669"/>
    <property type="project" value="UniProtKB-EC"/>
</dbReference>
<reference evidence="1" key="1">
    <citation type="submission" date="2016-10" db="EMBL/GenBank/DDBJ databases">
        <authorList>
            <person name="de Groot N.N."/>
        </authorList>
    </citation>
    <scope>NUCLEOTIDE SEQUENCE</scope>
</reference>
<proteinExistence type="predicted"/>
<protein>
    <submittedName>
        <fullName evidence="1">Aminodeoxychorismate lyase</fullName>
        <ecNumber evidence="1">4.1.3.38</ecNumber>
    </submittedName>
</protein>
<accession>A0A1W1CSL3</accession>